<evidence type="ECO:0000256" key="1">
    <source>
        <dbReference type="SAM" id="Coils"/>
    </source>
</evidence>
<keyword evidence="1" id="KW-0175">Coiled coil</keyword>
<feature type="region of interest" description="Disordered" evidence="2">
    <location>
        <begin position="1"/>
        <end position="41"/>
    </location>
</feature>
<feature type="coiled-coil region" evidence="1">
    <location>
        <begin position="69"/>
        <end position="96"/>
    </location>
</feature>
<evidence type="ECO:0000256" key="2">
    <source>
        <dbReference type="SAM" id="MobiDB-lite"/>
    </source>
</evidence>
<keyword evidence="4" id="KW-1185">Reference proteome</keyword>
<comment type="caution">
    <text evidence="3">The sequence shown here is derived from an EMBL/GenBank/DDBJ whole genome shotgun (WGS) entry which is preliminary data.</text>
</comment>
<organism evidence="3 4">
    <name type="scientific">Pleurodeles waltl</name>
    <name type="common">Iberian ribbed newt</name>
    <dbReference type="NCBI Taxonomy" id="8319"/>
    <lineage>
        <taxon>Eukaryota</taxon>
        <taxon>Metazoa</taxon>
        <taxon>Chordata</taxon>
        <taxon>Craniata</taxon>
        <taxon>Vertebrata</taxon>
        <taxon>Euteleostomi</taxon>
        <taxon>Amphibia</taxon>
        <taxon>Batrachia</taxon>
        <taxon>Caudata</taxon>
        <taxon>Salamandroidea</taxon>
        <taxon>Salamandridae</taxon>
        <taxon>Pleurodelinae</taxon>
        <taxon>Pleurodeles</taxon>
    </lineage>
</organism>
<evidence type="ECO:0008006" key="5">
    <source>
        <dbReference type="Google" id="ProtNLM"/>
    </source>
</evidence>
<dbReference type="Gene3D" id="3.30.250.20">
    <property type="entry name" value="L1 transposable element, C-terminal domain"/>
    <property type="match status" value="1"/>
</dbReference>
<gene>
    <name evidence="3" type="ORF">NDU88_003158</name>
</gene>
<accession>A0AAV7W1C1</accession>
<evidence type="ECO:0000313" key="4">
    <source>
        <dbReference type="Proteomes" id="UP001066276"/>
    </source>
</evidence>
<sequence>MGKTDKTQARLQFERCKTSSPAKVGAEMGLEKSPAANSGDDQDLRQILVAVQQSLTQIDGKIDSLSYRMDRRSERLDKHAEHLDQAERRVSEVEDGQTELATGQVKLNKDLSALPLKVQEARRQFLVGKKQLRNMHLEYRMLYPAKLRVEVDGSPIFFTDHKKLD</sequence>
<reference evidence="3" key="1">
    <citation type="journal article" date="2022" name="bioRxiv">
        <title>Sequencing and chromosome-scale assembly of the giantPleurodeles waltlgenome.</title>
        <authorList>
            <person name="Brown T."/>
            <person name="Elewa A."/>
            <person name="Iarovenko S."/>
            <person name="Subramanian E."/>
            <person name="Araus A.J."/>
            <person name="Petzold A."/>
            <person name="Susuki M."/>
            <person name="Suzuki K.-i.T."/>
            <person name="Hayashi T."/>
            <person name="Toyoda A."/>
            <person name="Oliveira C."/>
            <person name="Osipova E."/>
            <person name="Leigh N.D."/>
            <person name="Simon A."/>
            <person name="Yun M.H."/>
        </authorList>
    </citation>
    <scope>NUCLEOTIDE SEQUENCE</scope>
    <source>
        <strain evidence="3">20211129_DDA</strain>
        <tissue evidence="3">Liver</tissue>
    </source>
</reference>
<dbReference type="Gene3D" id="1.20.1260.80">
    <property type="match status" value="1"/>
</dbReference>
<dbReference type="Proteomes" id="UP001066276">
    <property type="component" value="Chromosome 1_2"/>
</dbReference>
<dbReference type="EMBL" id="JANPWB010000002">
    <property type="protein sequence ID" value="KAJ1207768.1"/>
    <property type="molecule type" value="Genomic_DNA"/>
</dbReference>
<name>A0AAV7W1C1_PLEWA</name>
<protein>
    <recommendedName>
        <fullName evidence="5">t-SNARE coiled-coil homology domain-containing protein</fullName>
    </recommendedName>
</protein>
<dbReference type="InterPro" id="IPR042566">
    <property type="entry name" value="L1_C"/>
</dbReference>
<proteinExistence type="predicted"/>
<evidence type="ECO:0000313" key="3">
    <source>
        <dbReference type="EMBL" id="KAJ1207768.1"/>
    </source>
</evidence>
<dbReference type="AlphaFoldDB" id="A0AAV7W1C1"/>
<feature type="compositionally biased region" description="Basic and acidic residues" evidence="2">
    <location>
        <begin position="1"/>
        <end position="17"/>
    </location>
</feature>